<feature type="region of interest" description="Disordered" evidence="2">
    <location>
        <begin position="338"/>
        <end position="370"/>
    </location>
</feature>
<reference evidence="4 5" key="1">
    <citation type="submission" date="2018-10" db="EMBL/GenBank/DDBJ databases">
        <title>Comamonadaceae CDC group NO-1 genome sequencing and assembly.</title>
        <authorList>
            <person name="Bernier A.-M."/>
            <person name="Bernard K."/>
        </authorList>
    </citation>
    <scope>NUCLEOTIDE SEQUENCE [LARGE SCALE GENOMIC DNA]</scope>
    <source>
        <strain evidence="4 5">NML970147</strain>
    </source>
</reference>
<feature type="chain" id="PRO_5018283718" evidence="3">
    <location>
        <begin position="30"/>
        <end position="370"/>
    </location>
</feature>
<dbReference type="Proteomes" id="UP000267521">
    <property type="component" value="Unassembled WGS sequence"/>
</dbReference>
<dbReference type="AlphaFoldDB" id="A0A3M6Q7Q6"/>
<name>A0A3M6Q7Q6_9BURK</name>
<dbReference type="CDD" id="cd07012">
    <property type="entry name" value="PBP2_Bug_TTT"/>
    <property type="match status" value="1"/>
</dbReference>
<dbReference type="Gene3D" id="3.40.190.150">
    <property type="entry name" value="Bordetella uptake gene, domain 1"/>
    <property type="match status" value="1"/>
</dbReference>
<dbReference type="InterPro" id="IPR006311">
    <property type="entry name" value="TAT_signal"/>
</dbReference>
<feature type="compositionally biased region" description="Low complexity" evidence="2">
    <location>
        <begin position="338"/>
        <end position="355"/>
    </location>
</feature>
<evidence type="ECO:0000256" key="2">
    <source>
        <dbReference type="SAM" id="MobiDB-lite"/>
    </source>
</evidence>
<feature type="signal peptide" evidence="3">
    <location>
        <begin position="1"/>
        <end position="29"/>
    </location>
</feature>
<keyword evidence="3" id="KW-0732">Signal</keyword>
<dbReference type="PANTHER" id="PTHR42928">
    <property type="entry name" value="TRICARBOXYLATE-BINDING PROTEIN"/>
    <property type="match status" value="1"/>
</dbReference>
<gene>
    <name evidence="4" type="ORF">EBQ26_04845</name>
</gene>
<evidence type="ECO:0000256" key="3">
    <source>
        <dbReference type="SAM" id="SignalP"/>
    </source>
</evidence>
<dbReference type="PROSITE" id="PS51318">
    <property type="entry name" value="TAT"/>
    <property type="match status" value="1"/>
</dbReference>
<dbReference type="PIRSF" id="PIRSF017082">
    <property type="entry name" value="YflP"/>
    <property type="match status" value="1"/>
</dbReference>
<dbReference type="InterPro" id="IPR042100">
    <property type="entry name" value="Bug_dom1"/>
</dbReference>
<dbReference type="PANTHER" id="PTHR42928:SF5">
    <property type="entry name" value="BLR1237 PROTEIN"/>
    <property type="match status" value="1"/>
</dbReference>
<comment type="similarity">
    <text evidence="1">Belongs to the UPF0065 (bug) family.</text>
</comment>
<organism evidence="4 5">
    <name type="scientific">Allofranklinella schreckenbergeri</name>
    <dbReference type="NCBI Taxonomy" id="1076744"/>
    <lineage>
        <taxon>Bacteria</taxon>
        <taxon>Pseudomonadati</taxon>
        <taxon>Pseudomonadota</taxon>
        <taxon>Betaproteobacteria</taxon>
        <taxon>Burkholderiales</taxon>
        <taxon>Comamonadaceae</taxon>
        <taxon>Allofranklinella</taxon>
    </lineage>
</organism>
<dbReference type="Gene3D" id="3.40.190.10">
    <property type="entry name" value="Periplasmic binding protein-like II"/>
    <property type="match status" value="1"/>
</dbReference>
<evidence type="ECO:0000313" key="4">
    <source>
        <dbReference type="EMBL" id="RMW99129.1"/>
    </source>
</evidence>
<evidence type="ECO:0000256" key="1">
    <source>
        <dbReference type="ARBA" id="ARBA00006987"/>
    </source>
</evidence>
<protein>
    <submittedName>
        <fullName evidence="4">Tripartite tricarboxylate transporter substrate binding protein</fullName>
    </submittedName>
</protein>
<dbReference type="Pfam" id="PF03401">
    <property type="entry name" value="TctC"/>
    <property type="match status" value="1"/>
</dbReference>
<dbReference type="EMBL" id="RDQM01000005">
    <property type="protein sequence ID" value="RMW99129.1"/>
    <property type="molecule type" value="Genomic_DNA"/>
</dbReference>
<sequence>MTLLRRTFCTWLGAASAAALCALGAPAHAAGASAANSAWPTRSISVIVPFGAGSSPDVMSRIVIEHAAQSLGQSMVVLNRPGASGNIGTHAIAKAAPDGYTIGVSITGPLVNNPLMDANLPYRPERDLQPITLAVHQYNLLVVPADSPLKHLDDLLAAARAPQSRLNFPSTGAGTVSHLAVELLMARAQGQALHVPYPSSPAAVTSLLNGDTQFAALPPVAVMPMIQGGKLRALAAVSAQRMAALPDVPTVAELGYPGIEGSGWIGFVAPAGLNAQVLARLNAALTQALQDESVRQRLAGMHMQPAPGTPEDFARYLQQESQRWAPVIERLGLAAQPTTAAPLNAPLNAPKNTPEATPPTTDPTATSKTP</sequence>
<dbReference type="InterPro" id="IPR005064">
    <property type="entry name" value="BUG"/>
</dbReference>
<comment type="caution">
    <text evidence="4">The sequence shown here is derived from an EMBL/GenBank/DDBJ whole genome shotgun (WGS) entry which is preliminary data.</text>
</comment>
<accession>A0A3M6Q7Q6</accession>
<dbReference type="SUPFAM" id="SSF53850">
    <property type="entry name" value="Periplasmic binding protein-like II"/>
    <property type="match status" value="1"/>
</dbReference>
<evidence type="ECO:0000313" key="5">
    <source>
        <dbReference type="Proteomes" id="UP000267521"/>
    </source>
</evidence>
<dbReference type="RefSeq" id="WP_122237907.1">
    <property type="nucleotide sequence ID" value="NZ_RDQM01000005.1"/>
</dbReference>
<proteinExistence type="inferred from homology"/>